<dbReference type="InterPro" id="IPR006652">
    <property type="entry name" value="Kelch_1"/>
</dbReference>
<protein>
    <recommendedName>
        <fullName evidence="3">EF-hand domain-containing protein</fullName>
    </recommendedName>
</protein>
<dbReference type="SUPFAM" id="SSF117281">
    <property type="entry name" value="Kelch motif"/>
    <property type="match status" value="2"/>
</dbReference>
<organism evidence="4 5">
    <name type="scientific">Handelsmanbacteria sp. (strain RIFCSPLOWO2_12_FULL_64_10)</name>
    <dbReference type="NCBI Taxonomy" id="1817868"/>
    <lineage>
        <taxon>Bacteria</taxon>
        <taxon>Candidatus Handelsmaniibacteriota</taxon>
    </lineage>
</organism>
<keyword evidence="2" id="KW-0677">Repeat</keyword>
<feature type="domain" description="EF-hand" evidence="3">
    <location>
        <begin position="13"/>
        <end position="35"/>
    </location>
</feature>
<dbReference type="Proteomes" id="UP000178606">
    <property type="component" value="Unassembled WGS sequence"/>
</dbReference>
<reference evidence="4 5" key="1">
    <citation type="journal article" date="2016" name="Nat. Commun.">
        <title>Thousands of microbial genomes shed light on interconnected biogeochemical processes in an aquifer system.</title>
        <authorList>
            <person name="Anantharaman K."/>
            <person name="Brown C.T."/>
            <person name="Hug L.A."/>
            <person name="Sharon I."/>
            <person name="Castelle C.J."/>
            <person name="Probst A.J."/>
            <person name="Thomas B.C."/>
            <person name="Singh A."/>
            <person name="Wilkins M.J."/>
            <person name="Karaoz U."/>
            <person name="Brodie E.L."/>
            <person name="Williams K.H."/>
            <person name="Hubbard S.S."/>
            <person name="Banfield J.F."/>
        </authorList>
    </citation>
    <scope>NUCLEOTIDE SEQUENCE [LARGE SCALE GENOMIC DNA]</scope>
    <source>
        <strain evidence="5">RIFCSPLOWO2_12_FULL_64_10</strain>
    </source>
</reference>
<dbReference type="SUPFAM" id="SSF47473">
    <property type="entry name" value="EF-hand"/>
    <property type="match status" value="1"/>
</dbReference>
<accession>A0A1F6CLU6</accession>
<evidence type="ECO:0000256" key="2">
    <source>
        <dbReference type="ARBA" id="ARBA00022737"/>
    </source>
</evidence>
<evidence type="ECO:0000313" key="4">
    <source>
        <dbReference type="EMBL" id="OGG50209.1"/>
    </source>
</evidence>
<evidence type="ECO:0000313" key="5">
    <source>
        <dbReference type="Proteomes" id="UP000178606"/>
    </source>
</evidence>
<dbReference type="Pfam" id="PF24681">
    <property type="entry name" value="Kelch_KLHDC2_KLHL20_DRC7"/>
    <property type="match status" value="1"/>
</dbReference>
<evidence type="ECO:0000256" key="1">
    <source>
        <dbReference type="ARBA" id="ARBA00022441"/>
    </source>
</evidence>
<dbReference type="PANTHER" id="PTHR46093">
    <property type="entry name" value="ACYL-COA-BINDING DOMAIN-CONTAINING PROTEIN 5"/>
    <property type="match status" value="1"/>
</dbReference>
<evidence type="ECO:0000259" key="3">
    <source>
        <dbReference type="PROSITE" id="PS50222"/>
    </source>
</evidence>
<dbReference type="GO" id="GO:0005509">
    <property type="term" value="F:calcium ion binding"/>
    <property type="evidence" value="ECO:0007669"/>
    <property type="project" value="InterPro"/>
</dbReference>
<proteinExistence type="predicted"/>
<dbReference type="InterPro" id="IPR015915">
    <property type="entry name" value="Kelch-typ_b-propeller"/>
</dbReference>
<dbReference type="AlphaFoldDB" id="A0A1F6CLU6"/>
<dbReference type="EMBL" id="MFKF01000211">
    <property type="protein sequence ID" value="OGG50209.1"/>
    <property type="molecule type" value="Genomic_DNA"/>
</dbReference>
<dbReference type="SMART" id="SM00612">
    <property type="entry name" value="Kelch"/>
    <property type="match status" value="2"/>
</dbReference>
<dbReference type="PROSITE" id="PS50222">
    <property type="entry name" value="EF_HAND_2"/>
    <property type="match status" value="1"/>
</dbReference>
<comment type="caution">
    <text evidence="4">The sequence shown here is derived from an EMBL/GenBank/DDBJ whole genome shotgun (WGS) entry which is preliminary data.</text>
</comment>
<dbReference type="InterPro" id="IPR018247">
    <property type="entry name" value="EF_Hand_1_Ca_BS"/>
</dbReference>
<gene>
    <name evidence="4" type="ORF">A3F84_26285</name>
</gene>
<dbReference type="Gene3D" id="2.120.10.80">
    <property type="entry name" value="Kelch-type beta propeller"/>
    <property type="match status" value="2"/>
</dbReference>
<name>A0A1F6CLU6_HANXR</name>
<dbReference type="InterPro" id="IPR011992">
    <property type="entry name" value="EF-hand-dom_pair"/>
</dbReference>
<dbReference type="InterPro" id="IPR002048">
    <property type="entry name" value="EF_hand_dom"/>
</dbReference>
<dbReference type="PANTHER" id="PTHR46093:SF18">
    <property type="entry name" value="FIBRONECTIN TYPE-III DOMAIN-CONTAINING PROTEIN"/>
    <property type="match status" value="1"/>
</dbReference>
<sequence>MSAPALAQTRTSDFDGSGKVDFDDFFLFAAAFGGREARFDLNDSGQVDLDDFFLFANDFGKTLAPATPQQTLEWTQIPSTTPVPPGRFDHTLILDLTRRRLVVFGGRSAGSLGDTWVFDLGSRSWREVRASPSPPARHGHTALYDAPRRRMVIFGGQSSAGFFNDVWAFDLEREMWEELAVSSDRPSPRYGLSAIFNTPRNRMIISHGFTFQGRFDDTWSFDLTGNAWTNLTPVSGPRPLKRCLHEAVYDGANDRMLLFGGCSSGAGPCPQGDLWAFDLKTTGAWTELKPSGGAPGARSNPALVYDSANRRALLFGGLEAGGDTNDLWAFDGVAQRWTKLSPQGPAPSPRHSHDVAIDAANGRLFLFGGTGAAGIKDDLWELKF</sequence>
<keyword evidence="1" id="KW-0880">Kelch repeat</keyword>
<dbReference type="PROSITE" id="PS00018">
    <property type="entry name" value="EF_HAND_1"/>
    <property type="match status" value="2"/>
</dbReference>